<keyword evidence="1" id="KW-0472">Membrane</keyword>
<feature type="transmembrane region" description="Helical" evidence="1">
    <location>
        <begin position="463"/>
        <end position="483"/>
    </location>
</feature>
<gene>
    <name evidence="3" type="ORF">K443DRAFT_314404</name>
</gene>
<dbReference type="EMBL" id="KN838741">
    <property type="protein sequence ID" value="KIJ95851.1"/>
    <property type="molecule type" value="Genomic_DNA"/>
</dbReference>
<feature type="signal peptide" evidence="2">
    <location>
        <begin position="1"/>
        <end position="25"/>
    </location>
</feature>
<reference evidence="4" key="2">
    <citation type="submission" date="2015-01" db="EMBL/GenBank/DDBJ databases">
        <title>Evolutionary Origins and Diversification of the Mycorrhizal Mutualists.</title>
        <authorList>
            <consortium name="DOE Joint Genome Institute"/>
            <consortium name="Mycorrhizal Genomics Consortium"/>
            <person name="Kohler A."/>
            <person name="Kuo A."/>
            <person name="Nagy L.G."/>
            <person name="Floudas D."/>
            <person name="Copeland A."/>
            <person name="Barry K.W."/>
            <person name="Cichocki N."/>
            <person name="Veneault-Fourrey C."/>
            <person name="LaButti K."/>
            <person name="Lindquist E.A."/>
            <person name="Lipzen A."/>
            <person name="Lundell T."/>
            <person name="Morin E."/>
            <person name="Murat C."/>
            <person name="Riley R."/>
            <person name="Ohm R."/>
            <person name="Sun H."/>
            <person name="Tunlid A."/>
            <person name="Henrissat B."/>
            <person name="Grigoriev I.V."/>
            <person name="Hibbett D.S."/>
            <person name="Martin F."/>
        </authorList>
    </citation>
    <scope>NUCLEOTIDE SEQUENCE [LARGE SCALE GENOMIC DNA]</scope>
    <source>
        <strain evidence="4">LaAM-08-1</strain>
    </source>
</reference>
<protein>
    <recommendedName>
        <fullName evidence="5">Autophagy-related protein</fullName>
    </recommendedName>
</protein>
<proteinExistence type="predicted"/>
<evidence type="ECO:0008006" key="5">
    <source>
        <dbReference type="Google" id="ProtNLM"/>
    </source>
</evidence>
<keyword evidence="2" id="KW-0732">Signal</keyword>
<keyword evidence="1" id="KW-1133">Transmembrane helix</keyword>
<evidence type="ECO:0000313" key="4">
    <source>
        <dbReference type="Proteomes" id="UP000054477"/>
    </source>
</evidence>
<feature type="chain" id="PRO_5002205815" description="Autophagy-related protein" evidence="2">
    <location>
        <begin position="26"/>
        <end position="632"/>
    </location>
</feature>
<sequence>MKSPHKFVGFVVGVALAFPLATVAGMNFQVCLANVQNGTFGVGVDVGGTDNHGYPVDVANATGLTYRLCVKACGSGQEPFQWSTFSQQFSAWLLPWLALVSQLPFGAYDMLDNLESVLLTVGSPTLAAYSLALTVLNTRWVTKRFERLTYPNVRNAVRILSSLQQSPIRVVKEDGLLASLIVLPKNDEWWTQLAQSIDYTHTWSISAATSIAWVVIAYNFTLIDSFAAGISNSINSNGQGVGTLWLWLLPIVIGWLQVTPNCDSARLRSAVERANSELAYVATDDGDIVPMNKTQARAIELTLKEVDALRRDKSLKLEFEVNLRRDEKCISPVFNYARFFPWAQAAEDVSEAFQAASDHFYIHHSVDSTVDWVPVKMDHKPNEDNRKGTKTDVENYCIPWQPTEGTAWQPVERPRSCWGSNVVSRMCLASALALMLQWGTAGAALIHCLYTPTRGLGCRSLSYLIYAGLSTFVWMLLVTSSMLTHYATTTQCHQAIRQGEAIPDQHRFHLPTRFAGWLSITCRRVGKVFAALNSLWVVVACVFQFANVFDNCYCNSSVSSLGEHAYTVITLLPGDIASVQSAWIGSVFLAGGTAFIYVAFVNFFFDPPLPDLLIVATKETVGTKETVATEET</sequence>
<accession>A0A0C9XDR6</accession>
<dbReference type="OrthoDB" id="5392263at2759"/>
<reference evidence="3 4" key="1">
    <citation type="submission" date="2014-04" db="EMBL/GenBank/DDBJ databases">
        <authorList>
            <consortium name="DOE Joint Genome Institute"/>
            <person name="Kuo A."/>
            <person name="Kohler A."/>
            <person name="Nagy L.G."/>
            <person name="Floudas D."/>
            <person name="Copeland A."/>
            <person name="Barry K.W."/>
            <person name="Cichocki N."/>
            <person name="Veneault-Fourrey C."/>
            <person name="LaButti K."/>
            <person name="Lindquist E.A."/>
            <person name="Lipzen A."/>
            <person name="Lundell T."/>
            <person name="Morin E."/>
            <person name="Murat C."/>
            <person name="Sun H."/>
            <person name="Tunlid A."/>
            <person name="Henrissat B."/>
            <person name="Grigoriev I.V."/>
            <person name="Hibbett D.S."/>
            <person name="Martin F."/>
            <person name="Nordberg H.P."/>
            <person name="Cantor M.N."/>
            <person name="Hua S.X."/>
        </authorList>
    </citation>
    <scope>NUCLEOTIDE SEQUENCE [LARGE SCALE GENOMIC DNA]</scope>
    <source>
        <strain evidence="3 4">LaAM-08-1</strain>
    </source>
</reference>
<dbReference type="Proteomes" id="UP000054477">
    <property type="component" value="Unassembled WGS sequence"/>
</dbReference>
<dbReference type="AlphaFoldDB" id="A0A0C9XDR6"/>
<evidence type="ECO:0000256" key="1">
    <source>
        <dbReference type="SAM" id="Phobius"/>
    </source>
</evidence>
<dbReference type="HOGENOM" id="CLU_015738_0_0_1"/>
<feature type="transmembrane region" description="Helical" evidence="1">
    <location>
        <begin position="428"/>
        <end position="451"/>
    </location>
</feature>
<evidence type="ECO:0000313" key="3">
    <source>
        <dbReference type="EMBL" id="KIJ95851.1"/>
    </source>
</evidence>
<keyword evidence="4" id="KW-1185">Reference proteome</keyword>
<keyword evidence="1" id="KW-0812">Transmembrane</keyword>
<name>A0A0C9XDR6_9AGAR</name>
<organism evidence="3 4">
    <name type="scientific">Laccaria amethystina LaAM-08-1</name>
    <dbReference type="NCBI Taxonomy" id="1095629"/>
    <lineage>
        <taxon>Eukaryota</taxon>
        <taxon>Fungi</taxon>
        <taxon>Dikarya</taxon>
        <taxon>Basidiomycota</taxon>
        <taxon>Agaricomycotina</taxon>
        <taxon>Agaricomycetes</taxon>
        <taxon>Agaricomycetidae</taxon>
        <taxon>Agaricales</taxon>
        <taxon>Agaricineae</taxon>
        <taxon>Hydnangiaceae</taxon>
        <taxon>Laccaria</taxon>
    </lineage>
</organism>
<feature type="transmembrane region" description="Helical" evidence="1">
    <location>
        <begin position="582"/>
        <end position="605"/>
    </location>
</feature>
<dbReference type="STRING" id="1095629.A0A0C9XDR6"/>
<evidence type="ECO:0000256" key="2">
    <source>
        <dbReference type="SAM" id="SignalP"/>
    </source>
</evidence>